<evidence type="ECO:0000313" key="5">
    <source>
        <dbReference type="Proteomes" id="UP000094960"/>
    </source>
</evidence>
<feature type="transmembrane region" description="Helical" evidence="2">
    <location>
        <begin position="510"/>
        <end position="529"/>
    </location>
</feature>
<feature type="region of interest" description="Disordered" evidence="1">
    <location>
        <begin position="612"/>
        <end position="752"/>
    </location>
</feature>
<keyword evidence="5" id="KW-1185">Reference proteome</keyword>
<organism evidence="4 5">
    <name type="scientific">Streptomyces fodineus</name>
    <dbReference type="NCBI Taxonomy" id="1904616"/>
    <lineage>
        <taxon>Bacteria</taxon>
        <taxon>Bacillati</taxon>
        <taxon>Actinomycetota</taxon>
        <taxon>Actinomycetes</taxon>
        <taxon>Kitasatosporales</taxon>
        <taxon>Streptomycetaceae</taxon>
        <taxon>Streptomyces</taxon>
    </lineage>
</organism>
<feature type="transmembrane region" description="Helical" evidence="2">
    <location>
        <begin position="194"/>
        <end position="211"/>
    </location>
</feature>
<evidence type="ECO:0000256" key="3">
    <source>
        <dbReference type="SAM" id="SignalP"/>
    </source>
</evidence>
<evidence type="ECO:0008006" key="6">
    <source>
        <dbReference type="Google" id="ProtNLM"/>
    </source>
</evidence>
<keyword evidence="2" id="KW-0812">Transmembrane</keyword>
<feature type="transmembrane region" description="Helical" evidence="2">
    <location>
        <begin position="445"/>
        <end position="463"/>
    </location>
</feature>
<feature type="transmembrane region" description="Helical" evidence="2">
    <location>
        <begin position="484"/>
        <end position="504"/>
    </location>
</feature>
<feature type="signal peptide" evidence="3">
    <location>
        <begin position="1"/>
        <end position="41"/>
    </location>
</feature>
<evidence type="ECO:0000256" key="1">
    <source>
        <dbReference type="SAM" id="MobiDB-lite"/>
    </source>
</evidence>
<dbReference type="KEGG" id="spun:BFF78_20220"/>
<feature type="transmembrane region" description="Helical" evidence="2">
    <location>
        <begin position="421"/>
        <end position="439"/>
    </location>
</feature>
<gene>
    <name evidence="4" type="ORF">BFF78_20220</name>
</gene>
<dbReference type="PANTHER" id="PTHR24216">
    <property type="entry name" value="PAXILLIN-RELATED"/>
    <property type="match status" value="1"/>
</dbReference>
<feature type="compositionally biased region" description="Pro residues" evidence="1">
    <location>
        <begin position="707"/>
        <end position="742"/>
    </location>
</feature>
<keyword evidence="2" id="KW-1133">Transmembrane helix</keyword>
<feature type="compositionally biased region" description="Basic and acidic residues" evidence="1">
    <location>
        <begin position="636"/>
        <end position="651"/>
    </location>
</feature>
<sequence>MPSRTTLHRAIGKAGVVVRAVLFLALTLTALVLAVPSSAYADFSCDFTGDDSYQLDTPGSNGESMFAATAQWEKGNQAGSLTDPSGTVTGAVQMPLAADQYTIYELDAMRGLNWSQTFKGRGNASERNGSFGSGADSCSVMSYVNNGIANSIFDGTKILTRAAISIKESASNPSPLSGLYDGRDSVVASLKKNVLQPAVPVMILLVGLWVFTKWRKGDMREVWAGISWSALTVIAVTAFLTGGNYDRVVSSADSYIAEANSALTEAVLSGTSGRMQPPCDLPDNAYNRGLRISSCAMYDTLAFRPWALGQFGDPGKNCIFKNDGGKIEGGACVPKEPSATCEWGRGARCEDLRVRQLVAQSVTNKEAFDKKPVDKMMLRWTPIRREIAGGYDKGDDVSDKNIYPVAFNDWAGKNAGNRVGLAFYSVVAALIVGLMVIVLSALTLLWHAVTLILVILLPLVATLGIHPSQQKLMKSWLETFIHSFVLRAGFGVILSVLLVLYQMILPAKVALGTQLLLLLLVTIAIVMMLKKLLSGNFTPQIAGGEDALGIRDTADSAFGKAAAMAPGLAMAVPRAGGRVAGTGAKGAVRGGSWAIDKVAFKGKGREKLQSWGVLGQSKREQRQAAYEQAKNARTAYAEKADRPEPEERKAPPEAAPAPRRGRRVSSATGRPAPQSTAPQPTAPVEHHPAPAPQPQPQSQPRLHPQPQSQPRPHPQPQPRPPAPRVPAPEPPVAPRPPAPTPPRDPRNPNGRV</sequence>
<dbReference type="RefSeq" id="WP_069779659.1">
    <property type="nucleotide sequence ID" value="NZ_CP017248.1"/>
</dbReference>
<dbReference type="PANTHER" id="PTHR24216:SF65">
    <property type="entry name" value="PAXILLIN-LIKE PROTEIN 1"/>
    <property type="match status" value="1"/>
</dbReference>
<evidence type="ECO:0000313" key="4">
    <source>
        <dbReference type="EMBL" id="AOR33078.1"/>
    </source>
</evidence>
<proteinExistence type="predicted"/>
<keyword evidence="3" id="KW-0732">Signal</keyword>
<feature type="compositionally biased region" description="Low complexity" evidence="1">
    <location>
        <begin position="671"/>
        <end position="683"/>
    </location>
</feature>
<feature type="chain" id="PRO_5009102774" description="TrbL/VirB6 plasmid conjugal transfer protein" evidence="3">
    <location>
        <begin position="42"/>
        <end position="752"/>
    </location>
</feature>
<dbReference type="EMBL" id="CP017248">
    <property type="protein sequence ID" value="AOR33078.1"/>
    <property type="molecule type" value="Genomic_DNA"/>
</dbReference>
<dbReference type="Proteomes" id="UP000094960">
    <property type="component" value="Chromosome"/>
</dbReference>
<accession>A0A1D7YBS6</accession>
<dbReference type="AlphaFoldDB" id="A0A1D7YBS6"/>
<keyword evidence="2" id="KW-0472">Membrane</keyword>
<protein>
    <recommendedName>
        <fullName evidence="6">TrbL/VirB6 plasmid conjugal transfer protein</fullName>
    </recommendedName>
</protein>
<evidence type="ECO:0000256" key="2">
    <source>
        <dbReference type="SAM" id="Phobius"/>
    </source>
</evidence>
<name>A0A1D7YBS6_9ACTN</name>
<reference evidence="5" key="1">
    <citation type="submission" date="2016-09" db="EMBL/GenBank/DDBJ databases">
        <title>Streptomyces puniciscabiei strain:TW1S1 Genome sequencing and assembly.</title>
        <authorList>
            <person name="Kim M.-K."/>
            <person name="Kim S.B."/>
        </authorList>
    </citation>
    <scope>NUCLEOTIDE SEQUENCE [LARGE SCALE GENOMIC DNA]</scope>
    <source>
        <strain evidence="5">TW1S1</strain>
    </source>
</reference>